<dbReference type="STRING" id="1285928.SAMN04487894_105317"/>
<sequence>MKKIINTRWLAAAALLLVIAGCKRDVINRPLDGSAEKPATVTVSSVTNANGQATITYSFPAGNQQSAGIQYVVAEYEPVAGRPREVKASRYGNTLVVDGFNDTLAHVIKLYAVSPAEVKSDPVSVTVNPAPSPLQLAYRSLKSVATFGGINAQCQNALRANLAIVLLADTANNGKWTIVNTAYANDSLINSNFRGMDTIRRKFGLYIRDQYQNYSDTLVATIKPLFERLLDKTKWAHLNLPGECKLGYTDQGVDWRLLWDTPGPSHKGWPTFFTDETATTPQTVTIDFGMPAVWSRVNFCGRNTPYYAWRNPRDIEIWASNNPNPDGSYDASWTKVLTCHVIKPSGLPYGQESGADVAAAVAGWEFQFPIGQPAYRYFRLRTIRNWIESTPLTLDQLTLWGSY</sequence>
<evidence type="ECO:0000313" key="4">
    <source>
        <dbReference type="EMBL" id="SDD05201.1"/>
    </source>
</evidence>
<dbReference type="InterPro" id="IPR032527">
    <property type="entry name" value="DUF4959"/>
</dbReference>
<feature type="domain" description="DUF5000" evidence="2">
    <location>
        <begin position="271"/>
        <end position="401"/>
    </location>
</feature>
<protein>
    <recommendedName>
        <fullName evidence="6">F5/8 type C domain-containing protein</fullName>
    </recommendedName>
</protein>
<reference evidence="5" key="1">
    <citation type="submission" date="2016-10" db="EMBL/GenBank/DDBJ databases">
        <authorList>
            <person name="Varghese N."/>
            <person name="Submissions S."/>
        </authorList>
    </citation>
    <scope>NUCLEOTIDE SEQUENCE [LARGE SCALE GENOMIC DNA]</scope>
    <source>
        <strain evidence="5">DSM 25811 / CCM 8410 / LMG 26954 / E90</strain>
    </source>
</reference>
<dbReference type="InterPro" id="IPR032164">
    <property type="entry name" value="DUF5000"/>
</dbReference>
<evidence type="ECO:0000313" key="5">
    <source>
        <dbReference type="Proteomes" id="UP000198757"/>
    </source>
</evidence>
<evidence type="ECO:0000259" key="1">
    <source>
        <dbReference type="Pfam" id="PF16323"/>
    </source>
</evidence>
<dbReference type="Pfam" id="PF16323">
    <property type="entry name" value="DUF4959"/>
    <property type="match status" value="1"/>
</dbReference>
<feature type="domain" description="DUF4959" evidence="1">
    <location>
        <begin position="20"/>
        <end position="129"/>
    </location>
</feature>
<accession>A0A1G6RL95</accession>
<dbReference type="Proteomes" id="UP000198757">
    <property type="component" value="Unassembled WGS sequence"/>
</dbReference>
<dbReference type="Gene3D" id="2.60.120.260">
    <property type="entry name" value="Galactose-binding domain-like"/>
    <property type="match status" value="1"/>
</dbReference>
<dbReference type="Pfam" id="PF16391">
    <property type="entry name" value="DUF5000"/>
    <property type="match status" value="1"/>
</dbReference>
<dbReference type="OrthoDB" id="621114at2"/>
<evidence type="ECO:0000259" key="2">
    <source>
        <dbReference type="Pfam" id="PF16391"/>
    </source>
</evidence>
<dbReference type="Pfam" id="PF17166">
    <property type="entry name" value="DUF5126"/>
    <property type="match status" value="1"/>
</dbReference>
<dbReference type="AlphaFoldDB" id="A0A1G6RL95"/>
<feature type="domain" description="DUF5126" evidence="3">
    <location>
        <begin position="132"/>
        <end position="233"/>
    </location>
</feature>
<gene>
    <name evidence="4" type="ORF">SAMN04487894_105317</name>
</gene>
<proteinExistence type="predicted"/>
<dbReference type="InterPro" id="IPR033431">
    <property type="entry name" value="DUF5126"/>
</dbReference>
<evidence type="ECO:0008006" key="6">
    <source>
        <dbReference type="Google" id="ProtNLM"/>
    </source>
</evidence>
<dbReference type="PROSITE" id="PS51257">
    <property type="entry name" value="PROKAR_LIPOPROTEIN"/>
    <property type="match status" value="1"/>
</dbReference>
<name>A0A1G6RL95_NIADE</name>
<evidence type="ECO:0000259" key="3">
    <source>
        <dbReference type="Pfam" id="PF17166"/>
    </source>
</evidence>
<dbReference type="RefSeq" id="WP_090390279.1">
    <property type="nucleotide sequence ID" value="NZ_FMZO01000005.1"/>
</dbReference>
<keyword evidence="5" id="KW-1185">Reference proteome</keyword>
<dbReference type="EMBL" id="FMZO01000005">
    <property type="protein sequence ID" value="SDD05201.1"/>
    <property type="molecule type" value="Genomic_DNA"/>
</dbReference>
<organism evidence="4 5">
    <name type="scientific">Niabella drilacis (strain DSM 25811 / CCM 8410 / CCUG 62505 / LMG 26954 / E90)</name>
    <dbReference type="NCBI Taxonomy" id="1285928"/>
    <lineage>
        <taxon>Bacteria</taxon>
        <taxon>Pseudomonadati</taxon>
        <taxon>Bacteroidota</taxon>
        <taxon>Chitinophagia</taxon>
        <taxon>Chitinophagales</taxon>
        <taxon>Chitinophagaceae</taxon>
        <taxon>Niabella</taxon>
    </lineage>
</organism>